<feature type="transmembrane region" description="Helical" evidence="6">
    <location>
        <begin position="37"/>
        <end position="58"/>
    </location>
</feature>
<comment type="subcellular location">
    <subcellularLocation>
        <location evidence="1">Cell membrane</location>
        <topology evidence="1">Multi-pass membrane protein</topology>
    </subcellularLocation>
</comment>
<dbReference type="EMBL" id="RXNT01000001">
    <property type="protein sequence ID" value="RTR36188.1"/>
    <property type="molecule type" value="Genomic_DNA"/>
</dbReference>
<accession>A0A431WKP8</accession>
<feature type="transmembrane region" description="Helical" evidence="6">
    <location>
        <begin position="251"/>
        <end position="271"/>
    </location>
</feature>
<keyword evidence="8" id="KW-1185">Reference proteome</keyword>
<dbReference type="PANTHER" id="PTHR23513:SF19">
    <property type="entry name" value="MAJOR FACILITATOR SUPERFAMILY (MFS) PROFILE DOMAIN-CONTAINING PROTEIN"/>
    <property type="match status" value="1"/>
</dbReference>
<evidence type="ECO:0000313" key="8">
    <source>
        <dbReference type="Proteomes" id="UP000271374"/>
    </source>
</evidence>
<sequence length="413" mass="45563">MTRSFYALVVSQCSTNLGFSLYTMVVVLHLYDETQSTTLAALVTLVSLFSRMMSSLTLPLLSDKFKPTHILMTSQMTQFVFLFVLVALFFQEMNTLTILFFFIVLAVISIFNGIFAPIKSSLVKAVVPEESRVKANSLLASVDQTFLFAGWTFGGVLIAFLGKEPTLYITCSLILLSIFSLSLVKVIHATNIQAQDGLIARLTTGWKYLFTHKGLKVLIMMDLLEAWVGMIWIGAVTLTYVEDALGKGETWWGYINGGYNLGTIIGGILVFRFSKLFQGRLTTFMLIGSVAFGLLTFAYGFVSNPILALLLVLLMGPSYQMRDLAQETLFQNSTDEATLTKILAAKSTLIQLISIVSILGIGALTDLIGVRLIYILSGCLMIFSSVYGFINLHVRGKVAFLKSESLNGKIHIE</sequence>
<comment type="caution">
    <text evidence="7">The sequence shown here is derived from an EMBL/GenBank/DDBJ whole genome shotgun (WGS) entry which is preliminary data.</text>
</comment>
<evidence type="ECO:0000256" key="5">
    <source>
        <dbReference type="ARBA" id="ARBA00023136"/>
    </source>
</evidence>
<keyword evidence="5 6" id="KW-0472">Membrane</keyword>
<evidence type="ECO:0000256" key="2">
    <source>
        <dbReference type="ARBA" id="ARBA00022475"/>
    </source>
</evidence>
<keyword evidence="4 6" id="KW-1133">Transmembrane helix</keyword>
<feature type="transmembrane region" description="Helical" evidence="6">
    <location>
        <begin position="371"/>
        <end position="392"/>
    </location>
</feature>
<gene>
    <name evidence="7" type="ORF">EKG37_01115</name>
</gene>
<reference evidence="7 8" key="1">
    <citation type="submission" date="2018-12" db="EMBL/GenBank/DDBJ databases">
        <title>Bacillus yapensis draft genome sequence.</title>
        <authorList>
            <person name="Yu L."/>
            <person name="Xu X."/>
            <person name="Tang X."/>
        </authorList>
    </citation>
    <scope>NUCLEOTIDE SEQUENCE [LARGE SCALE GENOMIC DNA]</scope>
    <source>
        <strain evidence="7 8">XXST-01</strain>
    </source>
</reference>
<evidence type="ECO:0000256" key="3">
    <source>
        <dbReference type="ARBA" id="ARBA00022692"/>
    </source>
</evidence>
<feature type="transmembrane region" description="Helical" evidence="6">
    <location>
        <begin position="343"/>
        <end position="365"/>
    </location>
</feature>
<dbReference type="GO" id="GO:0022857">
    <property type="term" value="F:transmembrane transporter activity"/>
    <property type="evidence" value="ECO:0007669"/>
    <property type="project" value="InterPro"/>
</dbReference>
<dbReference type="CDD" id="cd06173">
    <property type="entry name" value="MFS_MefA_like"/>
    <property type="match status" value="1"/>
</dbReference>
<evidence type="ECO:0000256" key="6">
    <source>
        <dbReference type="SAM" id="Phobius"/>
    </source>
</evidence>
<dbReference type="AlphaFoldDB" id="A0A431WKP8"/>
<name>A0A431WKP8_9BACI</name>
<proteinExistence type="predicted"/>
<evidence type="ECO:0000256" key="1">
    <source>
        <dbReference type="ARBA" id="ARBA00004651"/>
    </source>
</evidence>
<evidence type="ECO:0000256" key="4">
    <source>
        <dbReference type="ARBA" id="ARBA00022989"/>
    </source>
</evidence>
<dbReference type="SUPFAM" id="SSF103473">
    <property type="entry name" value="MFS general substrate transporter"/>
    <property type="match status" value="1"/>
</dbReference>
<dbReference type="InterPro" id="IPR036259">
    <property type="entry name" value="MFS_trans_sf"/>
</dbReference>
<feature type="transmembrane region" description="Helical" evidence="6">
    <location>
        <begin position="167"/>
        <end position="187"/>
    </location>
</feature>
<feature type="transmembrane region" description="Helical" evidence="6">
    <location>
        <begin position="283"/>
        <end position="300"/>
    </location>
</feature>
<feature type="transmembrane region" description="Helical" evidence="6">
    <location>
        <begin position="7"/>
        <end position="31"/>
    </location>
</feature>
<evidence type="ECO:0000313" key="7">
    <source>
        <dbReference type="EMBL" id="RTR36188.1"/>
    </source>
</evidence>
<dbReference type="PANTHER" id="PTHR23513">
    <property type="entry name" value="INTEGRAL MEMBRANE EFFLUX PROTEIN-RELATED"/>
    <property type="match status" value="1"/>
</dbReference>
<protein>
    <submittedName>
        <fullName evidence="7">MFS transporter</fullName>
    </submittedName>
</protein>
<dbReference type="Proteomes" id="UP000271374">
    <property type="component" value="Unassembled WGS sequence"/>
</dbReference>
<dbReference type="OrthoDB" id="2351575at2"/>
<feature type="transmembrane region" description="Helical" evidence="6">
    <location>
        <begin position="217"/>
        <end position="239"/>
    </location>
</feature>
<dbReference type="InterPro" id="IPR011701">
    <property type="entry name" value="MFS"/>
</dbReference>
<dbReference type="GO" id="GO:0005886">
    <property type="term" value="C:plasma membrane"/>
    <property type="evidence" value="ECO:0007669"/>
    <property type="project" value="UniProtKB-SubCell"/>
</dbReference>
<feature type="transmembrane region" description="Helical" evidence="6">
    <location>
        <begin position="96"/>
        <end position="118"/>
    </location>
</feature>
<keyword evidence="3 6" id="KW-0812">Transmembrane</keyword>
<dbReference type="Pfam" id="PF07690">
    <property type="entry name" value="MFS_1"/>
    <property type="match status" value="1"/>
</dbReference>
<organism evidence="7 8">
    <name type="scientific">Bacillus yapensis</name>
    <dbReference type="NCBI Taxonomy" id="2492960"/>
    <lineage>
        <taxon>Bacteria</taxon>
        <taxon>Bacillati</taxon>
        <taxon>Bacillota</taxon>
        <taxon>Bacilli</taxon>
        <taxon>Bacillales</taxon>
        <taxon>Bacillaceae</taxon>
        <taxon>Bacillus</taxon>
    </lineage>
</organism>
<feature type="transmembrane region" description="Helical" evidence="6">
    <location>
        <begin position="138"/>
        <end position="161"/>
    </location>
</feature>
<keyword evidence="2" id="KW-1003">Cell membrane</keyword>
<dbReference type="Gene3D" id="1.20.1250.20">
    <property type="entry name" value="MFS general substrate transporter like domains"/>
    <property type="match status" value="1"/>
</dbReference>
<feature type="transmembrane region" description="Helical" evidence="6">
    <location>
        <begin position="70"/>
        <end position="90"/>
    </location>
</feature>